<name>A0ABV8XL92_9DEIO</name>
<keyword evidence="2" id="KW-1185">Reference proteome</keyword>
<accession>A0ABV8XL92</accession>
<dbReference type="RefSeq" id="WP_380037349.1">
    <property type="nucleotide sequence ID" value="NZ_JBHSEH010000005.1"/>
</dbReference>
<protein>
    <submittedName>
        <fullName evidence="1">DUF2167 domain-containing protein</fullName>
    </submittedName>
</protein>
<evidence type="ECO:0000313" key="2">
    <source>
        <dbReference type="Proteomes" id="UP001595998"/>
    </source>
</evidence>
<dbReference type="InterPro" id="IPR018682">
    <property type="entry name" value="DUF2167_membr"/>
</dbReference>
<comment type="caution">
    <text evidence="1">The sequence shown here is derived from an EMBL/GenBank/DDBJ whole genome shotgun (WGS) entry which is preliminary data.</text>
</comment>
<dbReference type="Pfam" id="PF09935">
    <property type="entry name" value="DUF2167"/>
    <property type="match status" value="1"/>
</dbReference>
<dbReference type="Proteomes" id="UP001595998">
    <property type="component" value="Unassembled WGS sequence"/>
</dbReference>
<sequence>MMKFSVLSGFALALAGFAEGGAASPSLHYQTGRIPVLRGQATLDTGTSLRFLDAAGARQVIVDLWGNPPESAEDVQGLIVPVGLDPGTEQGWAIVLTESADGHVSDDDAASLNYVQLMKDMQAGTEENNSARKDAGYEPVHLIGWAETPHYDPAAHKIFWAKELAFGEGGAASDHTLNYAVRVLGRDNVMELNAVASMGQLPQVKRDMQAVLGQVTFNAGHRYEDYRAGTDRTAAYGVAGLLGVVAAKKVGLLAGGLLLLKKGWVLLLAALGGLGRFFKRREA</sequence>
<dbReference type="EMBL" id="JBHSEH010000005">
    <property type="protein sequence ID" value="MFC4425699.1"/>
    <property type="molecule type" value="Genomic_DNA"/>
</dbReference>
<proteinExistence type="predicted"/>
<organism evidence="1 2">
    <name type="scientific">Deinococcus navajonensis</name>
    <dbReference type="NCBI Taxonomy" id="309884"/>
    <lineage>
        <taxon>Bacteria</taxon>
        <taxon>Thermotogati</taxon>
        <taxon>Deinococcota</taxon>
        <taxon>Deinococci</taxon>
        <taxon>Deinococcales</taxon>
        <taxon>Deinococcaceae</taxon>
        <taxon>Deinococcus</taxon>
    </lineage>
</organism>
<evidence type="ECO:0000313" key="1">
    <source>
        <dbReference type="EMBL" id="MFC4425699.1"/>
    </source>
</evidence>
<gene>
    <name evidence="1" type="ORF">ACFOZ9_05705</name>
</gene>
<reference evidence="2" key="1">
    <citation type="journal article" date="2019" name="Int. J. Syst. Evol. Microbiol.">
        <title>The Global Catalogue of Microorganisms (GCM) 10K type strain sequencing project: providing services to taxonomists for standard genome sequencing and annotation.</title>
        <authorList>
            <consortium name="The Broad Institute Genomics Platform"/>
            <consortium name="The Broad Institute Genome Sequencing Center for Infectious Disease"/>
            <person name="Wu L."/>
            <person name="Ma J."/>
        </authorList>
    </citation>
    <scope>NUCLEOTIDE SEQUENCE [LARGE SCALE GENOMIC DNA]</scope>
    <source>
        <strain evidence="2">CCUG 56029</strain>
    </source>
</reference>